<dbReference type="OrthoDB" id="660555at2759"/>
<evidence type="ECO:0000313" key="7">
    <source>
        <dbReference type="Proteomes" id="UP000193218"/>
    </source>
</evidence>
<dbReference type="GO" id="GO:0008270">
    <property type="term" value="F:zinc ion binding"/>
    <property type="evidence" value="ECO:0007669"/>
    <property type="project" value="UniProtKB-KW"/>
</dbReference>
<dbReference type="InterPro" id="IPR011011">
    <property type="entry name" value="Znf_FYVE_PHD"/>
</dbReference>
<reference evidence="6 7" key="1">
    <citation type="submission" date="2017-03" db="EMBL/GenBank/DDBJ databases">
        <title>Widespread Adenine N6-methylation of Active Genes in Fungi.</title>
        <authorList>
            <consortium name="DOE Joint Genome Institute"/>
            <person name="Mondo S.J."/>
            <person name="Dannebaum R.O."/>
            <person name="Kuo R.C."/>
            <person name="Louie K.B."/>
            <person name="Bewick A.J."/>
            <person name="Labutti K."/>
            <person name="Haridas S."/>
            <person name="Kuo A."/>
            <person name="Salamov A."/>
            <person name="Ahrendt S.R."/>
            <person name="Lau R."/>
            <person name="Bowen B.P."/>
            <person name="Lipzen A."/>
            <person name="Sullivan W."/>
            <person name="Andreopoulos W.B."/>
            <person name="Clum A."/>
            <person name="Lindquist E."/>
            <person name="Daum C."/>
            <person name="Northen T.R."/>
            <person name="Ramamoorthy G."/>
            <person name="Schmitz R.J."/>
            <person name="Gryganskyi A."/>
            <person name="Culley D."/>
            <person name="Magnuson J."/>
            <person name="James T.Y."/>
            <person name="O'Malley M.A."/>
            <person name="Stajich J.E."/>
            <person name="Spatafora J.W."/>
            <person name="Visel A."/>
            <person name="Grigoriev I.V."/>
        </authorList>
    </citation>
    <scope>NUCLEOTIDE SEQUENCE [LARGE SCALE GENOMIC DNA]</scope>
    <source>
        <strain evidence="6 7">NRRL Y-17943</strain>
    </source>
</reference>
<feature type="compositionally biased region" description="Low complexity" evidence="4">
    <location>
        <begin position="72"/>
        <end position="89"/>
    </location>
</feature>
<dbReference type="STRING" id="4999.A0A1Y1UB68"/>
<feature type="compositionally biased region" description="Polar residues" evidence="4">
    <location>
        <begin position="231"/>
        <end position="251"/>
    </location>
</feature>
<feature type="compositionally biased region" description="Low complexity" evidence="4">
    <location>
        <begin position="1"/>
        <end position="23"/>
    </location>
</feature>
<feature type="compositionally biased region" description="Polar residues" evidence="4">
    <location>
        <begin position="397"/>
        <end position="408"/>
    </location>
</feature>
<dbReference type="Proteomes" id="UP000193218">
    <property type="component" value="Unassembled WGS sequence"/>
</dbReference>
<organism evidence="6 7">
    <name type="scientific">Kockovaella imperatae</name>
    <dbReference type="NCBI Taxonomy" id="4999"/>
    <lineage>
        <taxon>Eukaryota</taxon>
        <taxon>Fungi</taxon>
        <taxon>Dikarya</taxon>
        <taxon>Basidiomycota</taxon>
        <taxon>Agaricomycotina</taxon>
        <taxon>Tremellomycetes</taxon>
        <taxon>Tremellales</taxon>
        <taxon>Cuniculitremaceae</taxon>
        <taxon>Kockovaella</taxon>
    </lineage>
</organism>
<keyword evidence="1" id="KW-0479">Metal-binding</keyword>
<accession>A0A1Y1UB68</accession>
<evidence type="ECO:0000256" key="2">
    <source>
        <dbReference type="ARBA" id="ARBA00022771"/>
    </source>
</evidence>
<name>A0A1Y1UB68_9TREE</name>
<feature type="region of interest" description="Disordered" evidence="4">
    <location>
        <begin position="1"/>
        <end position="54"/>
    </location>
</feature>
<dbReference type="AlphaFoldDB" id="A0A1Y1UB68"/>
<dbReference type="GeneID" id="33558568"/>
<dbReference type="InParanoid" id="A0A1Y1UB68"/>
<evidence type="ECO:0000256" key="3">
    <source>
        <dbReference type="ARBA" id="ARBA00022833"/>
    </source>
</evidence>
<protein>
    <recommendedName>
        <fullName evidence="5">FYVE zinc finger domain-containing protein</fullName>
    </recommendedName>
</protein>
<sequence length="420" mass="45075">MSISPPSSLLHLSRPSSLRPTPSTRRHRSSSIHSSGVENMSMSSSGSSSTSFRRFSLTDPTATAAPAPAASFSSSAASSSSSSHSSSSSRPLHPMSFSQISLHLPDSDGDQRACVAKRGSHTSTDILSTLAEGSVGLAVPRDRWQPDCSSALCSFPCCTALFAPPENRSYFALYRRRHHCRLCGLLFCADHTTQRAPVTVTDANGAQSIVSERVCDVCIPPPRDGGAGLSGQPSRRGSQTSSVTDSNRLSETILTPSEEVPILNASLVCSQVSSPVHASPEQLAPIQSWMDASGILSLYPLAVNASHSGRPPSNPSAPPLFTRRDKSPVQTLHQRRQAKHAELWIPEKWGYKREQFDVTYHQDFDGDSDAEEPAGGIVEDGPFRYRAPAKRAVNPARTPTLSRQSSVGELSKAPRVHVNL</sequence>
<dbReference type="Gene3D" id="3.30.40.10">
    <property type="entry name" value="Zinc/RING finger domain, C3HC4 (zinc finger)"/>
    <property type="match status" value="1"/>
</dbReference>
<dbReference type="PANTHER" id="PTHR23164:SF30">
    <property type="entry name" value="EARLY ENDOSOME ANTIGEN 1"/>
    <property type="match status" value="1"/>
</dbReference>
<feature type="region of interest" description="Disordered" evidence="4">
    <location>
        <begin position="365"/>
        <end position="420"/>
    </location>
</feature>
<dbReference type="InterPro" id="IPR000306">
    <property type="entry name" value="Znf_FYVE"/>
</dbReference>
<dbReference type="PANTHER" id="PTHR23164">
    <property type="entry name" value="EARLY ENDOSOME ANTIGEN 1"/>
    <property type="match status" value="1"/>
</dbReference>
<proteinExistence type="predicted"/>
<dbReference type="SUPFAM" id="SSF57903">
    <property type="entry name" value="FYVE/PHD zinc finger"/>
    <property type="match status" value="1"/>
</dbReference>
<keyword evidence="7" id="KW-1185">Reference proteome</keyword>
<comment type="caution">
    <text evidence="6">The sequence shown here is derived from an EMBL/GenBank/DDBJ whole genome shotgun (WGS) entry which is preliminary data.</text>
</comment>
<feature type="domain" description="FYVE zinc finger" evidence="5">
    <location>
        <begin position="139"/>
        <end position="231"/>
    </location>
</feature>
<dbReference type="SMART" id="SM00064">
    <property type="entry name" value="FYVE"/>
    <property type="match status" value="1"/>
</dbReference>
<keyword evidence="3" id="KW-0862">Zinc</keyword>
<keyword evidence="2" id="KW-0863">Zinc-finger</keyword>
<feature type="compositionally biased region" description="Low complexity" evidence="4">
    <location>
        <begin position="31"/>
        <end position="54"/>
    </location>
</feature>
<dbReference type="RefSeq" id="XP_021868988.1">
    <property type="nucleotide sequence ID" value="XM_022016759.1"/>
</dbReference>
<evidence type="ECO:0000256" key="4">
    <source>
        <dbReference type="SAM" id="MobiDB-lite"/>
    </source>
</evidence>
<dbReference type="EMBL" id="NBSH01000013">
    <property type="protein sequence ID" value="ORX34746.1"/>
    <property type="molecule type" value="Genomic_DNA"/>
</dbReference>
<evidence type="ECO:0000256" key="1">
    <source>
        <dbReference type="ARBA" id="ARBA00022723"/>
    </source>
</evidence>
<evidence type="ECO:0000259" key="5">
    <source>
        <dbReference type="SMART" id="SM00064"/>
    </source>
</evidence>
<dbReference type="InterPro" id="IPR013083">
    <property type="entry name" value="Znf_RING/FYVE/PHD"/>
</dbReference>
<evidence type="ECO:0000313" key="6">
    <source>
        <dbReference type="EMBL" id="ORX34746.1"/>
    </source>
</evidence>
<feature type="region of interest" description="Disordered" evidence="4">
    <location>
        <begin position="306"/>
        <end position="328"/>
    </location>
</feature>
<gene>
    <name evidence="6" type="ORF">BD324DRAFT_634803</name>
</gene>
<feature type="region of interest" description="Disordered" evidence="4">
    <location>
        <begin position="225"/>
        <end position="251"/>
    </location>
</feature>
<dbReference type="Pfam" id="PF01363">
    <property type="entry name" value="FYVE"/>
    <property type="match status" value="1"/>
</dbReference>
<feature type="region of interest" description="Disordered" evidence="4">
    <location>
        <begin position="72"/>
        <end position="93"/>
    </location>
</feature>